<dbReference type="EMBL" id="JACXVP010000010">
    <property type="protein sequence ID" value="KAG5580061.1"/>
    <property type="molecule type" value="Genomic_DNA"/>
</dbReference>
<keyword evidence="2" id="KW-1185">Reference proteome</keyword>
<comment type="caution">
    <text evidence="1">The sequence shown here is derived from an EMBL/GenBank/DDBJ whole genome shotgun (WGS) entry which is preliminary data.</text>
</comment>
<dbReference type="Proteomes" id="UP000824120">
    <property type="component" value="Chromosome 10"/>
</dbReference>
<protein>
    <submittedName>
        <fullName evidence="1">Uncharacterized protein</fullName>
    </submittedName>
</protein>
<gene>
    <name evidence="1" type="ORF">H5410_050688</name>
</gene>
<sequence>MKQITVKQSTPNVNNNPLPNHNGASVNMIGVYEVPVESIENYILVVVTSLAITISGLKPIEILEAPSQSLVYNTKAVPWNYKQVVIECLGKETATRGFDGATYHAWEIVDVTSVCEESQVKELKMSCAAIMVAQEMLRNRYQHGLGLGKTSNGRGIFLPKPIPTIDQSFSKLVISKTLHMFAKIAYDDIVDGIKSLFLEDEGDHDVAIKDIAETPTVRIVEHESDKNNWSCISAPVHWEFQ</sequence>
<reference evidence="1 2" key="1">
    <citation type="submission" date="2020-09" db="EMBL/GenBank/DDBJ databases">
        <title>De no assembly of potato wild relative species, Solanum commersonii.</title>
        <authorList>
            <person name="Cho K."/>
        </authorList>
    </citation>
    <scope>NUCLEOTIDE SEQUENCE [LARGE SCALE GENOMIC DNA]</scope>
    <source>
        <strain evidence="1">LZ3.2</strain>
        <tissue evidence="1">Leaf</tissue>
    </source>
</reference>
<dbReference type="AlphaFoldDB" id="A0A9J5WXS1"/>
<organism evidence="1 2">
    <name type="scientific">Solanum commersonii</name>
    <name type="common">Commerson's wild potato</name>
    <name type="synonym">Commerson's nightshade</name>
    <dbReference type="NCBI Taxonomy" id="4109"/>
    <lineage>
        <taxon>Eukaryota</taxon>
        <taxon>Viridiplantae</taxon>
        <taxon>Streptophyta</taxon>
        <taxon>Embryophyta</taxon>
        <taxon>Tracheophyta</taxon>
        <taxon>Spermatophyta</taxon>
        <taxon>Magnoliopsida</taxon>
        <taxon>eudicotyledons</taxon>
        <taxon>Gunneridae</taxon>
        <taxon>Pentapetalae</taxon>
        <taxon>asterids</taxon>
        <taxon>lamiids</taxon>
        <taxon>Solanales</taxon>
        <taxon>Solanaceae</taxon>
        <taxon>Solanoideae</taxon>
        <taxon>Solaneae</taxon>
        <taxon>Solanum</taxon>
    </lineage>
</organism>
<name>A0A9J5WXS1_SOLCO</name>
<evidence type="ECO:0000313" key="1">
    <source>
        <dbReference type="EMBL" id="KAG5580061.1"/>
    </source>
</evidence>
<evidence type="ECO:0000313" key="2">
    <source>
        <dbReference type="Proteomes" id="UP000824120"/>
    </source>
</evidence>
<proteinExistence type="predicted"/>
<accession>A0A9J5WXS1</accession>